<dbReference type="PANTHER" id="PTHR47691:SF3">
    <property type="entry name" value="HTH-TYPE TRANSCRIPTIONAL REGULATOR RV0890C-RELATED"/>
    <property type="match status" value="1"/>
</dbReference>
<gene>
    <name evidence="2" type="ORF">BJ322DRAFT_1019728</name>
</gene>
<dbReference type="PANTHER" id="PTHR47691">
    <property type="entry name" value="REGULATOR-RELATED"/>
    <property type="match status" value="1"/>
</dbReference>
<organism evidence="2 3">
    <name type="scientific">Thelephora terrestris</name>
    <dbReference type="NCBI Taxonomy" id="56493"/>
    <lineage>
        <taxon>Eukaryota</taxon>
        <taxon>Fungi</taxon>
        <taxon>Dikarya</taxon>
        <taxon>Basidiomycota</taxon>
        <taxon>Agaricomycotina</taxon>
        <taxon>Agaricomycetes</taxon>
        <taxon>Thelephorales</taxon>
        <taxon>Thelephoraceae</taxon>
        <taxon>Thelephora</taxon>
    </lineage>
</organism>
<dbReference type="Gene3D" id="1.25.40.10">
    <property type="entry name" value="Tetratricopeptide repeat domain"/>
    <property type="match status" value="1"/>
</dbReference>
<dbReference type="Pfam" id="PF00931">
    <property type="entry name" value="NB-ARC"/>
    <property type="match status" value="1"/>
</dbReference>
<feature type="domain" description="NB-ARC" evidence="1">
    <location>
        <begin position="203"/>
        <end position="298"/>
    </location>
</feature>
<evidence type="ECO:0000313" key="3">
    <source>
        <dbReference type="Proteomes" id="UP000736335"/>
    </source>
</evidence>
<dbReference type="OrthoDB" id="1534087at2759"/>
<reference evidence="2" key="2">
    <citation type="submission" date="2020-11" db="EMBL/GenBank/DDBJ databases">
        <authorList>
            <consortium name="DOE Joint Genome Institute"/>
            <person name="Kuo A."/>
            <person name="Miyauchi S."/>
            <person name="Kiss E."/>
            <person name="Drula E."/>
            <person name="Kohler A."/>
            <person name="Sanchez-Garcia M."/>
            <person name="Andreopoulos B."/>
            <person name="Barry K.W."/>
            <person name="Bonito G."/>
            <person name="Buee M."/>
            <person name="Carver A."/>
            <person name="Chen C."/>
            <person name="Cichocki N."/>
            <person name="Clum A."/>
            <person name="Culley D."/>
            <person name="Crous P.W."/>
            <person name="Fauchery L."/>
            <person name="Girlanda M."/>
            <person name="Hayes R."/>
            <person name="Keri Z."/>
            <person name="Labutti K."/>
            <person name="Lipzen A."/>
            <person name="Lombard V."/>
            <person name="Magnuson J."/>
            <person name="Maillard F."/>
            <person name="Morin E."/>
            <person name="Murat C."/>
            <person name="Nolan M."/>
            <person name="Ohm R."/>
            <person name="Pangilinan J."/>
            <person name="Pereira M."/>
            <person name="Perotto S."/>
            <person name="Peter M."/>
            <person name="Riley R."/>
            <person name="Sitrit Y."/>
            <person name="Stielow B."/>
            <person name="Szollosi G."/>
            <person name="Zifcakova L."/>
            <person name="Stursova M."/>
            <person name="Spatafora J.W."/>
            <person name="Tedersoo L."/>
            <person name="Vaario L.-M."/>
            <person name="Yamada A."/>
            <person name="Yan M."/>
            <person name="Wang P."/>
            <person name="Xu J."/>
            <person name="Bruns T."/>
            <person name="Baldrian P."/>
            <person name="Vilgalys R."/>
            <person name="Henrissat B."/>
            <person name="Grigoriev I.V."/>
            <person name="Hibbett D."/>
            <person name="Nagy L.G."/>
            <person name="Martin F.M."/>
        </authorList>
    </citation>
    <scope>NUCLEOTIDE SEQUENCE</scope>
    <source>
        <strain evidence="2">UH-Tt-Lm1</strain>
    </source>
</reference>
<protein>
    <recommendedName>
        <fullName evidence="1">NB-ARC domain-containing protein</fullName>
    </recommendedName>
</protein>
<dbReference type="InterPro" id="IPR036537">
    <property type="entry name" value="Adaptor_Cbl_N_dom_sf"/>
</dbReference>
<dbReference type="GO" id="GO:0007166">
    <property type="term" value="P:cell surface receptor signaling pathway"/>
    <property type="evidence" value="ECO:0007669"/>
    <property type="project" value="InterPro"/>
</dbReference>
<dbReference type="InterPro" id="IPR011990">
    <property type="entry name" value="TPR-like_helical_dom_sf"/>
</dbReference>
<dbReference type="Proteomes" id="UP000736335">
    <property type="component" value="Unassembled WGS sequence"/>
</dbReference>
<dbReference type="InterPro" id="IPR059179">
    <property type="entry name" value="MLKL-like_MCAfunc"/>
</dbReference>
<dbReference type="InterPro" id="IPR002182">
    <property type="entry name" value="NB-ARC"/>
</dbReference>
<sequence length="874" mass="98030">MATKYKRPKGRDGAISALNVAIDGFSLAKEISSATPAKAVFGSVSILLGMIKDTMANEQDYVDLGLHCAKICETLRRGMDKTKQEDFSKCLCEAITQLKATVEEIQGKVTKQSGRHPVSRFIRSRNDKDQIAGWWSELNRILQVFHTELAIDTNATASKTEATVSKIDGEVSKLREEIRGQLSTPGESPPPMPRACFGRDDLIKRIVDLAEDFHPMALIGAGGIGKTSIALTVLHHDRIKERFGDHRRFIRCDQFPASRTNFLAQLSKVTGAGIETPEDLASLRQYLSSKQMLIVLDNAESILDQPGDSGKEIYDAVEELTQFPNICLCITSRITTIPPHCRHLDIPTLTVEAGCDTFYSIYDLGRSDVVGDILKQLDFHPLSITLLATVARRNRWDENQLARAWKEHQTDVLQTRHKKSLADTIELSLASPMFQELGPDARGLLGVIAFFPQGVDENNLDWLFPAISNRSTIFDTFCALSLTYRNEEFVTMLAPLRDYLSPKDPTLSPLLCTVKEHYFTRLSANPHPNLPTFGDTRWIMSEDDNAEHLLNFFTSVDADSDDVWDACENFLQHLYWHKPRYTVLRQKIEGLPDEHPSKGDCLFQIARLLGSVGDLFEERRLLNHVLVLRRECGSDYSIASALNALSESERLLGLYKEGIQHTKEALAIDQSLGDTWRQAECLLNLAWLLSDDEQYDAAEEAASRAIGLLLEKGEEFQACQSHRVLGCIYRSKGKGEKAIHHLEEALRIASSFKWPNQQFWIHYAMGELFSDKGQFDDAYAHIEQAKSFAVNDVYKQGRVMERWADILGKLEEAMSEVLCALEAYKNIGAAKGIEDCKDLIRNIEQAKEGRAASGETDSDLWCTISNTSEHSPSP</sequence>
<dbReference type="AlphaFoldDB" id="A0A9P6L8Z0"/>
<proteinExistence type="predicted"/>
<evidence type="ECO:0000259" key="1">
    <source>
        <dbReference type="Pfam" id="PF00931"/>
    </source>
</evidence>
<reference evidence="2" key="1">
    <citation type="journal article" date="2020" name="Nat. Commun.">
        <title>Large-scale genome sequencing of mycorrhizal fungi provides insights into the early evolution of symbiotic traits.</title>
        <authorList>
            <person name="Miyauchi S."/>
            <person name="Kiss E."/>
            <person name="Kuo A."/>
            <person name="Drula E."/>
            <person name="Kohler A."/>
            <person name="Sanchez-Garcia M."/>
            <person name="Morin E."/>
            <person name="Andreopoulos B."/>
            <person name="Barry K.W."/>
            <person name="Bonito G."/>
            <person name="Buee M."/>
            <person name="Carver A."/>
            <person name="Chen C."/>
            <person name="Cichocki N."/>
            <person name="Clum A."/>
            <person name="Culley D."/>
            <person name="Crous P.W."/>
            <person name="Fauchery L."/>
            <person name="Girlanda M."/>
            <person name="Hayes R.D."/>
            <person name="Keri Z."/>
            <person name="LaButti K."/>
            <person name="Lipzen A."/>
            <person name="Lombard V."/>
            <person name="Magnuson J."/>
            <person name="Maillard F."/>
            <person name="Murat C."/>
            <person name="Nolan M."/>
            <person name="Ohm R.A."/>
            <person name="Pangilinan J."/>
            <person name="Pereira M.F."/>
            <person name="Perotto S."/>
            <person name="Peter M."/>
            <person name="Pfister S."/>
            <person name="Riley R."/>
            <person name="Sitrit Y."/>
            <person name="Stielow J.B."/>
            <person name="Szollosi G."/>
            <person name="Zifcakova L."/>
            <person name="Stursova M."/>
            <person name="Spatafora J.W."/>
            <person name="Tedersoo L."/>
            <person name="Vaario L.M."/>
            <person name="Yamada A."/>
            <person name="Yan M."/>
            <person name="Wang P."/>
            <person name="Xu J."/>
            <person name="Bruns T."/>
            <person name="Baldrian P."/>
            <person name="Vilgalys R."/>
            <person name="Dunand C."/>
            <person name="Henrissat B."/>
            <person name="Grigoriev I.V."/>
            <person name="Hibbett D."/>
            <person name="Nagy L.G."/>
            <person name="Martin F.M."/>
        </authorList>
    </citation>
    <scope>NUCLEOTIDE SEQUENCE</scope>
    <source>
        <strain evidence="2">UH-Tt-Lm1</strain>
    </source>
</reference>
<dbReference type="InterPro" id="IPR027417">
    <property type="entry name" value="P-loop_NTPase"/>
</dbReference>
<name>A0A9P6L8Z0_9AGAM</name>
<dbReference type="Pfam" id="PF13181">
    <property type="entry name" value="TPR_8"/>
    <property type="match status" value="1"/>
</dbReference>
<dbReference type="SUPFAM" id="SSF52540">
    <property type="entry name" value="P-loop containing nucleoside triphosphate hydrolases"/>
    <property type="match status" value="1"/>
</dbReference>
<dbReference type="Gene3D" id="1.20.930.20">
    <property type="entry name" value="Adaptor protein Cbl, N-terminal domain"/>
    <property type="match status" value="1"/>
</dbReference>
<evidence type="ECO:0000313" key="2">
    <source>
        <dbReference type="EMBL" id="KAF9787276.1"/>
    </source>
</evidence>
<dbReference type="Gene3D" id="3.40.50.300">
    <property type="entry name" value="P-loop containing nucleotide triphosphate hydrolases"/>
    <property type="match status" value="1"/>
</dbReference>
<comment type="caution">
    <text evidence="2">The sequence shown here is derived from an EMBL/GenBank/DDBJ whole genome shotgun (WGS) entry which is preliminary data.</text>
</comment>
<dbReference type="SUPFAM" id="SSF48452">
    <property type="entry name" value="TPR-like"/>
    <property type="match status" value="2"/>
</dbReference>
<dbReference type="CDD" id="cd21037">
    <property type="entry name" value="MLKL_NTD"/>
    <property type="match status" value="1"/>
</dbReference>
<accession>A0A9P6L8Z0</accession>
<dbReference type="EMBL" id="WIUZ02000005">
    <property type="protein sequence ID" value="KAF9787276.1"/>
    <property type="molecule type" value="Genomic_DNA"/>
</dbReference>
<dbReference type="InterPro" id="IPR019734">
    <property type="entry name" value="TPR_rpt"/>
</dbReference>
<dbReference type="Pfam" id="PF13424">
    <property type="entry name" value="TPR_12"/>
    <property type="match status" value="1"/>
</dbReference>
<dbReference type="SMART" id="SM00028">
    <property type="entry name" value="TPR"/>
    <property type="match status" value="4"/>
</dbReference>
<keyword evidence="3" id="KW-1185">Reference proteome</keyword>